<feature type="region of interest" description="Disordered" evidence="6">
    <location>
        <begin position="272"/>
        <end position="318"/>
    </location>
</feature>
<keyword evidence="2 5" id="KW-0547">Nucleotide-binding</keyword>
<dbReference type="PROSITE" id="PS00107">
    <property type="entry name" value="PROTEIN_KINASE_ATP"/>
    <property type="match status" value="1"/>
</dbReference>
<dbReference type="CDD" id="cd14014">
    <property type="entry name" value="STKc_PknB_like"/>
    <property type="match status" value="1"/>
</dbReference>
<name>A0A840W9T7_9ACTN</name>
<dbReference type="PROSITE" id="PS50011">
    <property type="entry name" value="PROTEIN_KINASE_DOM"/>
    <property type="match status" value="1"/>
</dbReference>
<keyword evidence="4 5" id="KW-0067">ATP-binding</keyword>
<keyword evidence="3" id="KW-0418">Kinase</keyword>
<dbReference type="InterPro" id="IPR017441">
    <property type="entry name" value="Protein_kinase_ATP_BS"/>
</dbReference>
<sequence length="600" mass="62980">MNPSTEPPASGRPASHLPVSEPQSPPGVLPLAADDPRHLGSFRLLGRLGSGGMGVVYAALDGRGRRAAVKCVHRSHTADREFRDRFAREVKMVRRVRARALPAFLSADTRADPPWLATEYVPGLTLDEHVRRYGPLRGPALALFAAGVAEALAAIHAAGVVHRDLKPGNVILSPEGPKVLDFGIARAVEETALTRTGGLVGTPGWISPEQYRGAQATDRSDVFAWGGLVAYAATGAGPFGTAASDVVVSRVLSAQPSLEALPAGLRETVGRSLAKDPAHRPDAAGLLNDPALAAHGSGTAAGPGTGAPSPAPADDPWRLYAPPRRSWARRYRGRLAVGAAGCVLALVAAGGVWAVADGRIGGGPPGDLSDGGTDTTVTTADGVPADDVPEEYRDLYENGAVTVVPDTDAGDVLVRSLEDGEAGQTLDQVRFDMGEHSWLQSQTLIVNVTAEYLPDFGSLQVYSHEFARVRFIEPGAEYMQATVANSGGSLATLSPEEPTAEFELTFVGGAEIGRGSAGDHDMAVFYTPAEAVSTPDPEVGYPGGICYHWRGWALGEDFFTPDPVEATPVDATLTDGSPLNHCVYEPNLRQLWDGEGTRPE</sequence>
<dbReference type="InterPro" id="IPR008271">
    <property type="entry name" value="Ser/Thr_kinase_AS"/>
</dbReference>
<keyword evidence="7" id="KW-0472">Membrane</keyword>
<dbReference type="InterPro" id="IPR000719">
    <property type="entry name" value="Prot_kinase_dom"/>
</dbReference>
<accession>A0A840W9T7</accession>
<feature type="domain" description="Protein kinase" evidence="8">
    <location>
        <begin position="42"/>
        <end position="292"/>
    </location>
</feature>
<evidence type="ECO:0000259" key="8">
    <source>
        <dbReference type="PROSITE" id="PS50011"/>
    </source>
</evidence>
<keyword evidence="10" id="KW-1185">Reference proteome</keyword>
<dbReference type="PANTHER" id="PTHR43289:SF34">
    <property type="entry name" value="SERINE_THREONINE-PROTEIN KINASE YBDM-RELATED"/>
    <property type="match status" value="1"/>
</dbReference>
<keyword evidence="1" id="KW-0808">Transferase</keyword>
<evidence type="ECO:0000256" key="4">
    <source>
        <dbReference type="ARBA" id="ARBA00022840"/>
    </source>
</evidence>
<evidence type="ECO:0000256" key="1">
    <source>
        <dbReference type="ARBA" id="ARBA00022679"/>
    </source>
</evidence>
<reference evidence="9 10" key="1">
    <citation type="submission" date="2020-08" db="EMBL/GenBank/DDBJ databases">
        <title>Sequencing the genomes of 1000 actinobacteria strains.</title>
        <authorList>
            <person name="Klenk H.-P."/>
        </authorList>
    </citation>
    <scope>NUCLEOTIDE SEQUENCE [LARGE SCALE GENOMIC DNA]</scope>
    <source>
        <strain evidence="9 10">DSM 44598</strain>
    </source>
</reference>
<dbReference type="EMBL" id="JACHDO010000001">
    <property type="protein sequence ID" value="MBB5492852.1"/>
    <property type="molecule type" value="Genomic_DNA"/>
</dbReference>
<dbReference type="Gene3D" id="3.30.200.20">
    <property type="entry name" value="Phosphorylase Kinase, domain 1"/>
    <property type="match status" value="1"/>
</dbReference>
<keyword evidence="7" id="KW-0812">Transmembrane</keyword>
<evidence type="ECO:0000256" key="2">
    <source>
        <dbReference type="ARBA" id="ARBA00022741"/>
    </source>
</evidence>
<evidence type="ECO:0000256" key="6">
    <source>
        <dbReference type="SAM" id="MobiDB-lite"/>
    </source>
</evidence>
<dbReference type="PANTHER" id="PTHR43289">
    <property type="entry name" value="MITOGEN-ACTIVATED PROTEIN KINASE KINASE KINASE 20-RELATED"/>
    <property type="match status" value="1"/>
</dbReference>
<dbReference type="RefSeq" id="WP_246420393.1">
    <property type="nucleotide sequence ID" value="NZ_JACHDO010000001.1"/>
</dbReference>
<dbReference type="Pfam" id="PF00069">
    <property type="entry name" value="Pkinase"/>
    <property type="match status" value="1"/>
</dbReference>
<feature type="region of interest" description="Disordered" evidence="6">
    <location>
        <begin position="1"/>
        <end position="28"/>
    </location>
</feature>
<keyword evidence="7" id="KW-1133">Transmembrane helix</keyword>
<evidence type="ECO:0000256" key="7">
    <source>
        <dbReference type="SAM" id="Phobius"/>
    </source>
</evidence>
<comment type="caution">
    <text evidence="9">The sequence shown here is derived from an EMBL/GenBank/DDBJ whole genome shotgun (WGS) entry which is preliminary data.</text>
</comment>
<evidence type="ECO:0000313" key="10">
    <source>
        <dbReference type="Proteomes" id="UP000579647"/>
    </source>
</evidence>
<dbReference type="GO" id="GO:0005524">
    <property type="term" value="F:ATP binding"/>
    <property type="evidence" value="ECO:0007669"/>
    <property type="project" value="UniProtKB-UniRule"/>
</dbReference>
<dbReference type="PROSITE" id="PS00108">
    <property type="entry name" value="PROTEIN_KINASE_ST"/>
    <property type="match status" value="1"/>
</dbReference>
<protein>
    <recommendedName>
        <fullName evidence="8">Protein kinase domain-containing protein</fullName>
    </recommendedName>
</protein>
<dbReference type="SMART" id="SM00220">
    <property type="entry name" value="S_TKc"/>
    <property type="match status" value="1"/>
</dbReference>
<dbReference type="SUPFAM" id="SSF56112">
    <property type="entry name" value="Protein kinase-like (PK-like)"/>
    <property type="match status" value="1"/>
</dbReference>
<gene>
    <name evidence="9" type="ORF">HNR07_003989</name>
</gene>
<evidence type="ECO:0000256" key="5">
    <source>
        <dbReference type="PROSITE-ProRule" id="PRU10141"/>
    </source>
</evidence>
<dbReference type="GO" id="GO:0004674">
    <property type="term" value="F:protein serine/threonine kinase activity"/>
    <property type="evidence" value="ECO:0007669"/>
    <property type="project" value="TreeGrafter"/>
</dbReference>
<evidence type="ECO:0000256" key="3">
    <source>
        <dbReference type="ARBA" id="ARBA00022777"/>
    </source>
</evidence>
<organism evidence="9 10">
    <name type="scientific">Nocardiopsis metallicus</name>
    <dbReference type="NCBI Taxonomy" id="179819"/>
    <lineage>
        <taxon>Bacteria</taxon>
        <taxon>Bacillati</taxon>
        <taxon>Actinomycetota</taxon>
        <taxon>Actinomycetes</taxon>
        <taxon>Streptosporangiales</taxon>
        <taxon>Nocardiopsidaceae</taxon>
        <taxon>Nocardiopsis</taxon>
    </lineage>
</organism>
<dbReference type="AlphaFoldDB" id="A0A840W9T7"/>
<dbReference type="InterPro" id="IPR011009">
    <property type="entry name" value="Kinase-like_dom_sf"/>
</dbReference>
<dbReference type="Proteomes" id="UP000579647">
    <property type="component" value="Unassembled WGS sequence"/>
</dbReference>
<feature type="transmembrane region" description="Helical" evidence="7">
    <location>
        <begin position="335"/>
        <end position="356"/>
    </location>
</feature>
<feature type="binding site" evidence="5">
    <location>
        <position position="70"/>
    </location>
    <ligand>
        <name>ATP</name>
        <dbReference type="ChEBI" id="CHEBI:30616"/>
    </ligand>
</feature>
<dbReference type="Gene3D" id="1.10.510.10">
    <property type="entry name" value="Transferase(Phosphotransferase) domain 1"/>
    <property type="match status" value="1"/>
</dbReference>
<proteinExistence type="predicted"/>
<feature type="compositionally biased region" description="Basic and acidic residues" evidence="6">
    <location>
        <begin position="273"/>
        <end position="282"/>
    </location>
</feature>
<evidence type="ECO:0000313" key="9">
    <source>
        <dbReference type="EMBL" id="MBB5492852.1"/>
    </source>
</evidence>